<comment type="caution">
    <text evidence="1">The sequence shown here is derived from an EMBL/GenBank/DDBJ whole genome shotgun (WGS) entry which is preliminary data.</text>
</comment>
<organism evidence="1 2">
    <name type="scientific">Trema orientale</name>
    <name type="common">Charcoal tree</name>
    <name type="synonym">Celtis orientalis</name>
    <dbReference type="NCBI Taxonomy" id="63057"/>
    <lineage>
        <taxon>Eukaryota</taxon>
        <taxon>Viridiplantae</taxon>
        <taxon>Streptophyta</taxon>
        <taxon>Embryophyta</taxon>
        <taxon>Tracheophyta</taxon>
        <taxon>Spermatophyta</taxon>
        <taxon>Magnoliopsida</taxon>
        <taxon>eudicotyledons</taxon>
        <taxon>Gunneridae</taxon>
        <taxon>Pentapetalae</taxon>
        <taxon>rosids</taxon>
        <taxon>fabids</taxon>
        <taxon>Rosales</taxon>
        <taxon>Cannabaceae</taxon>
        <taxon>Trema</taxon>
    </lineage>
</organism>
<evidence type="ECO:0000313" key="1">
    <source>
        <dbReference type="EMBL" id="PON37889.1"/>
    </source>
</evidence>
<dbReference type="Proteomes" id="UP000237000">
    <property type="component" value="Unassembled WGS sequence"/>
</dbReference>
<dbReference type="InParanoid" id="A0A2P5AMX5"/>
<accession>A0A2P5AMX5</accession>
<proteinExistence type="predicted"/>
<dbReference type="EMBL" id="JXTC01000772">
    <property type="protein sequence ID" value="PON37889.1"/>
    <property type="molecule type" value="Genomic_DNA"/>
</dbReference>
<name>A0A2P5AMX5_TREOI</name>
<feature type="non-terminal residue" evidence="1">
    <location>
        <position position="70"/>
    </location>
</feature>
<keyword evidence="2" id="KW-1185">Reference proteome</keyword>
<reference evidence="2" key="1">
    <citation type="submission" date="2016-06" db="EMBL/GenBank/DDBJ databases">
        <title>Parallel loss of symbiosis genes in relatives of nitrogen-fixing non-legume Parasponia.</title>
        <authorList>
            <person name="Van Velzen R."/>
            <person name="Holmer R."/>
            <person name="Bu F."/>
            <person name="Rutten L."/>
            <person name="Van Zeijl A."/>
            <person name="Liu W."/>
            <person name="Santuari L."/>
            <person name="Cao Q."/>
            <person name="Sharma T."/>
            <person name="Shen D."/>
            <person name="Roswanjaya Y."/>
            <person name="Wardhani T."/>
            <person name="Kalhor M.S."/>
            <person name="Jansen J."/>
            <person name="Van den Hoogen J."/>
            <person name="Gungor B."/>
            <person name="Hartog M."/>
            <person name="Hontelez J."/>
            <person name="Verver J."/>
            <person name="Yang W.-C."/>
            <person name="Schijlen E."/>
            <person name="Repin R."/>
            <person name="Schilthuizen M."/>
            <person name="Schranz E."/>
            <person name="Heidstra R."/>
            <person name="Miyata K."/>
            <person name="Fedorova E."/>
            <person name="Kohlen W."/>
            <person name="Bisseling T."/>
            <person name="Smit S."/>
            <person name="Geurts R."/>
        </authorList>
    </citation>
    <scope>NUCLEOTIDE SEQUENCE [LARGE SCALE GENOMIC DNA]</scope>
    <source>
        <strain evidence="2">cv. RG33-2</strain>
    </source>
</reference>
<protein>
    <submittedName>
        <fullName evidence="1">Uncharacterized protein</fullName>
    </submittedName>
</protein>
<gene>
    <name evidence="1" type="ORF">TorRG33x02_346330</name>
</gene>
<evidence type="ECO:0000313" key="2">
    <source>
        <dbReference type="Proteomes" id="UP000237000"/>
    </source>
</evidence>
<dbReference type="AlphaFoldDB" id="A0A2P5AMX5"/>
<sequence>MSTKSPSFACGDNEICTAHLNDFSKDIDYLRCESTKLRSVNDKLIKLIFSPTTFRGLATNGEIDSMAIII</sequence>